<evidence type="ECO:0000256" key="1">
    <source>
        <dbReference type="ARBA" id="ARBA00022729"/>
    </source>
</evidence>
<dbReference type="PANTHER" id="PTHR33619:SF3">
    <property type="entry name" value="POLYSACCHARIDE EXPORT PROTEIN GFCE-RELATED"/>
    <property type="match status" value="1"/>
</dbReference>
<keyword evidence="6" id="KW-1185">Reference proteome</keyword>
<dbReference type="Pfam" id="PF02563">
    <property type="entry name" value="Poly_export"/>
    <property type="match status" value="1"/>
</dbReference>
<evidence type="ECO:0000259" key="4">
    <source>
        <dbReference type="Pfam" id="PF10531"/>
    </source>
</evidence>
<feature type="domain" description="Polysaccharide export protein N-terminal" evidence="3">
    <location>
        <begin position="29"/>
        <end position="103"/>
    </location>
</feature>
<dbReference type="InterPro" id="IPR019554">
    <property type="entry name" value="Soluble_ligand-bd"/>
</dbReference>
<keyword evidence="1 2" id="KW-0732">Signal</keyword>
<gene>
    <name evidence="5" type="ORF">KZ820_12945</name>
</gene>
<dbReference type="PANTHER" id="PTHR33619">
    <property type="entry name" value="POLYSACCHARIDE EXPORT PROTEIN GFCE-RELATED"/>
    <property type="match status" value="1"/>
</dbReference>
<sequence length="182" mass="19477">MTACWGLILLANAGIAGAQNAPAPTAATSVPAYLLGPGDKVQIAVYGEQELTGEQLVGPDGSVTLPLIGRVMAKGRSVNQVSEDIRARLADGFVQNPSVAVTIVNYRPFYILGEVNTPGQYEYAQGMTVLSAVARAGGFTYRAKKGEVFVKREGDPQEYRVKVTNDLLIQPGDTIRVGERYF</sequence>
<dbReference type="Proteomes" id="UP000759103">
    <property type="component" value="Unassembled WGS sequence"/>
</dbReference>
<evidence type="ECO:0000256" key="2">
    <source>
        <dbReference type="SAM" id="SignalP"/>
    </source>
</evidence>
<dbReference type="Gene3D" id="3.30.1950.10">
    <property type="entry name" value="wza like domain"/>
    <property type="match status" value="1"/>
</dbReference>
<protein>
    <submittedName>
        <fullName evidence="5">Polysaccharide export protein</fullName>
    </submittedName>
</protein>
<evidence type="ECO:0000313" key="5">
    <source>
        <dbReference type="EMBL" id="MBW6531644.1"/>
    </source>
</evidence>
<accession>A0ABS7BPV5</accession>
<proteinExistence type="predicted"/>
<organism evidence="5 6">
    <name type="scientific">Sphingomonas citri</name>
    <dbReference type="NCBI Taxonomy" id="2862499"/>
    <lineage>
        <taxon>Bacteria</taxon>
        <taxon>Pseudomonadati</taxon>
        <taxon>Pseudomonadota</taxon>
        <taxon>Alphaproteobacteria</taxon>
        <taxon>Sphingomonadales</taxon>
        <taxon>Sphingomonadaceae</taxon>
        <taxon>Sphingomonas</taxon>
    </lineage>
</organism>
<reference evidence="5 6" key="1">
    <citation type="submission" date="2021-07" db="EMBL/GenBank/DDBJ databases">
        <title>Sphingomonas sp.</title>
        <authorList>
            <person name="Feng G."/>
            <person name="Li J."/>
            <person name="Pan M."/>
        </authorList>
    </citation>
    <scope>NUCLEOTIDE SEQUENCE [LARGE SCALE GENOMIC DNA]</scope>
    <source>
        <strain evidence="5 6">RRHST34</strain>
    </source>
</reference>
<feature type="domain" description="Soluble ligand binding" evidence="4">
    <location>
        <begin position="109"/>
        <end position="159"/>
    </location>
</feature>
<name>A0ABS7BPV5_9SPHN</name>
<dbReference type="Pfam" id="PF10531">
    <property type="entry name" value="SLBB"/>
    <property type="match status" value="1"/>
</dbReference>
<dbReference type="InterPro" id="IPR003715">
    <property type="entry name" value="Poly_export_N"/>
</dbReference>
<evidence type="ECO:0000259" key="3">
    <source>
        <dbReference type="Pfam" id="PF02563"/>
    </source>
</evidence>
<dbReference type="EMBL" id="JAHXZN010000004">
    <property type="protein sequence ID" value="MBW6531644.1"/>
    <property type="molecule type" value="Genomic_DNA"/>
</dbReference>
<evidence type="ECO:0000313" key="6">
    <source>
        <dbReference type="Proteomes" id="UP000759103"/>
    </source>
</evidence>
<dbReference type="SUPFAM" id="SSF142984">
    <property type="entry name" value="Nqo1 middle domain-like"/>
    <property type="match status" value="1"/>
</dbReference>
<feature type="chain" id="PRO_5045954441" evidence="2">
    <location>
        <begin position="19"/>
        <end position="182"/>
    </location>
</feature>
<feature type="signal peptide" evidence="2">
    <location>
        <begin position="1"/>
        <end position="18"/>
    </location>
</feature>
<comment type="caution">
    <text evidence="5">The sequence shown here is derived from an EMBL/GenBank/DDBJ whole genome shotgun (WGS) entry which is preliminary data.</text>
</comment>
<dbReference type="InterPro" id="IPR049712">
    <property type="entry name" value="Poly_export"/>
</dbReference>
<dbReference type="Gene3D" id="3.10.560.10">
    <property type="entry name" value="Outer membrane lipoprotein wza domain like"/>
    <property type="match status" value="1"/>
</dbReference>